<evidence type="ECO:0000256" key="7">
    <source>
        <dbReference type="ARBA" id="ARBA00022840"/>
    </source>
</evidence>
<comment type="caution">
    <text evidence="18">The sequence shown here is derived from an EMBL/GenBank/DDBJ whole genome shotgun (WGS) entry which is preliminary data.</text>
</comment>
<accession>A0A7C1NN07</accession>
<dbReference type="GO" id="GO:0005524">
    <property type="term" value="F:ATP binding"/>
    <property type="evidence" value="ECO:0007669"/>
    <property type="project" value="UniProtKB-KW"/>
</dbReference>
<dbReference type="GO" id="GO:0006310">
    <property type="term" value="P:DNA recombination"/>
    <property type="evidence" value="ECO:0007669"/>
    <property type="project" value="UniProtKB-UniRule"/>
</dbReference>
<dbReference type="Pfam" id="PF19833">
    <property type="entry name" value="RecG_dom3_C"/>
    <property type="match status" value="1"/>
</dbReference>
<feature type="domain" description="Helicase C-terminal" evidence="17">
    <location>
        <begin position="475"/>
        <end position="638"/>
    </location>
</feature>
<dbReference type="GO" id="GO:0003677">
    <property type="term" value="F:DNA binding"/>
    <property type="evidence" value="ECO:0007669"/>
    <property type="project" value="UniProtKB-KW"/>
</dbReference>
<dbReference type="GO" id="GO:0043138">
    <property type="term" value="F:3'-5' DNA helicase activity"/>
    <property type="evidence" value="ECO:0007669"/>
    <property type="project" value="UniProtKB-EC"/>
</dbReference>
<dbReference type="Pfam" id="PF00271">
    <property type="entry name" value="Helicase_C"/>
    <property type="match status" value="1"/>
</dbReference>
<dbReference type="NCBIfam" id="NF008165">
    <property type="entry name" value="PRK10917.1-3"/>
    <property type="match status" value="1"/>
</dbReference>
<comment type="function">
    <text evidence="15">Plays a critical role in recombination and DNA repair. Helps process Holliday junction intermediates to mature products by catalyzing branch migration. Has replication fork regression activity, unwinds stalled or blocked replication forks to make a HJ that can be resolved. Has a DNA unwinding activity characteristic of a DNA helicase with 3'-5' polarity.</text>
</comment>
<dbReference type="NCBIfam" id="TIGR00643">
    <property type="entry name" value="recG"/>
    <property type="match status" value="1"/>
</dbReference>
<evidence type="ECO:0000256" key="5">
    <source>
        <dbReference type="ARBA" id="ARBA00022801"/>
    </source>
</evidence>
<sequence length="686" mass="76880">MDGHYGRCSFKFGYFIVSTIHIEVNLSDPVEKLPYVGGVYAKRLHRLGIEKVGDLLYHFPYRYNDFRKKQKIQSLTANTESSIEGEIVETNIIKTKTGKTLIKSVIADGSGAIEAVWFNQPYLLQTLKKGLKVGLAGKVEPFSGRISLISPEFEILVGKRGPTHTAGLVPIYPETSNLSSKWIRSRIKSVLRKITPVKIEEFLPDNLLKRYRFPRIEEALSDIHFPKDLKDVKKSRDRFAFEELFLLNLRSLKSKKIWKQNKIPVKLSYAKHKEEVDSFIKELPFELTGDQKTALGEVLSDLEKDTPMNRLLEGDSGAGKTVVAAIAAYLAYLSGAKILFMAPTGVLADQHLETLQSLLEPKGLKIQIHTGTKKTGTGDNFDLLVGTHALFHKKEGFEGVGFVIIDEQHKFGVEQRAKLLKKVKGGQVPHLLTLTSTPIPRTLALTVYGDLDLSVLEELPPGRKRVKTFVVSERKRQSCYEWVKERINNKGDQVFVVCPLIEESDKETMQQVKAAKAEYERLKSVFKGIKVGLLHGKLKPKEKETVMKRFRKGKIKILVSTPVVEVGIDIPNATVMVVEAAERFGLASLHQLRGRVGRSDKESYCFLFSTGSDTQTLERLKALEKESSGFKLAELDMKFRGPGEMYGTRQHGLTELKVADLADSKMLKIAQDAAGEVAPKLGKHPL</sequence>
<dbReference type="InterPro" id="IPR011545">
    <property type="entry name" value="DEAD/DEAH_box_helicase_dom"/>
</dbReference>
<dbReference type="SUPFAM" id="SSF52540">
    <property type="entry name" value="P-loop containing nucleoside triphosphate hydrolases"/>
    <property type="match status" value="1"/>
</dbReference>
<dbReference type="Proteomes" id="UP000885744">
    <property type="component" value="Unassembled WGS sequence"/>
</dbReference>
<dbReference type="SUPFAM" id="SSF50249">
    <property type="entry name" value="Nucleic acid-binding proteins"/>
    <property type="match status" value="1"/>
</dbReference>
<keyword evidence="6 15" id="KW-0347">Helicase</keyword>
<dbReference type="Gene3D" id="3.40.50.300">
    <property type="entry name" value="P-loop containing nucleotide triphosphate hydrolases"/>
    <property type="match status" value="2"/>
</dbReference>
<reference evidence="18" key="1">
    <citation type="journal article" date="2020" name="mSystems">
        <title>Genome- and Community-Level Interaction Insights into Carbon Utilization and Element Cycling Functions of Hydrothermarchaeota in Hydrothermal Sediment.</title>
        <authorList>
            <person name="Zhou Z."/>
            <person name="Liu Y."/>
            <person name="Xu W."/>
            <person name="Pan J."/>
            <person name="Luo Z.H."/>
            <person name="Li M."/>
        </authorList>
    </citation>
    <scope>NUCLEOTIDE SEQUENCE [LARGE SCALE GENOMIC DNA]</scope>
    <source>
        <strain evidence="18">HyVt-365</strain>
    </source>
</reference>
<evidence type="ECO:0000256" key="13">
    <source>
        <dbReference type="ARBA" id="ARBA00034808"/>
    </source>
</evidence>
<dbReference type="Gene3D" id="2.40.50.140">
    <property type="entry name" value="Nucleic acid-binding proteins"/>
    <property type="match status" value="1"/>
</dbReference>
<dbReference type="InterPro" id="IPR001650">
    <property type="entry name" value="Helicase_C-like"/>
</dbReference>
<keyword evidence="11" id="KW-0413">Isomerase</keyword>
<evidence type="ECO:0000256" key="3">
    <source>
        <dbReference type="ARBA" id="ARBA00022741"/>
    </source>
</evidence>
<dbReference type="InterPro" id="IPR004609">
    <property type="entry name" value="ATP-dep_DNA_helicase_RecG"/>
</dbReference>
<dbReference type="InterPro" id="IPR047112">
    <property type="entry name" value="RecG/Mfd"/>
</dbReference>
<dbReference type="SMART" id="SM00490">
    <property type="entry name" value="HELICc"/>
    <property type="match status" value="1"/>
</dbReference>
<dbReference type="Gene3D" id="1.10.150.20">
    <property type="entry name" value="5' to 3' exonuclease, C-terminal subdomain"/>
    <property type="match status" value="1"/>
</dbReference>
<comment type="catalytic activity">
    <reaction evidence="12 15">
        <text>Couples ATP hydrolysis with the unwinding of duplex DNA by translocating in the 3'-5' direction.</text>
        <dbReference type="EC" id="5.6.2.4"/>
    </reaction>
</comment>
<evidence type="ECO:0000256" key="1">
    <source>
        <dbReference type="ARBA" id="ARBA00007504"/>
    </source>
</evidence>
<proteinExistence type="inferred from homology"/>
<evidence type="ECO:0000259" key="17">
    <source>
        <dbReference type="PROSITE" id="PS51194"/>
    </source>
</evidence>
<gene>
    <name evidence="18" type="primary">recG</name>
    <name evidence="18" type="ORF">ENI09_00935</name>
</gene>
<keyword evidence="5 15" id="KW-0378">Hydrolase</keyword>
<dbReference type="PANTHER" id="PTHR47964:SF1">
    <property type="entry name" value="ATP-DEPENDENT DNA HELICASE HOMOLOG RECG, CHLOROPLASTIC"/>
    <property type="match status" value="1"/>
</dbReference>
<dbReference type="AlphaFoldDB" id="A0A7C1NN07"/>
<evidence type="ECO:0000256" key="14">
    <source>
        <dbReference type="ARBA" id="ARBA00048988"/>
    </source>
</evidence>
<dbReference type="PANTHER" id="PTHR47964">
    <property type="entry name" value="ATP-DEPENDENT DNA HELICASE HOMOLOG RECG, CHLOROPLASTIC"/>
    <property type="match status" value="1"/>
</dbReference>
<dbReference type="Pfam" id="PF00270">
    <property type="entry name" value="DEAD"/>
    <property type="match status" value="1"/>
</dbReference>
<evidence type="ECO:0000256" key="6">
    <source>
        <dbReference type="ARBA" id="ARBA00022806"/>
    </source>
</evidence>
<keyword evidence="4 15" id="KW-0227">DNA damage</keyword>
<comment type="catalytic activity">
    <reaction evidence="14 15">
        <text>ATP + H2O = ADP + phosphate + H(+)</text>
        <dbReference type="Rhea" id="RHEA:13065"/>
        <dbReference type="ChEBI" id="CHEBI:15377"/>
        <dbReference type="ChEBI" id="CHEBI:15378"/>
        <dbReference type="ChEBI" id="CHEBI:30616"/>
        <dbReference type="ChEBI" id="CHEBI:43474"/>
        <dbReference type="ChEBI" id="CHEBI:456216"/>
        <dbReference type="EC" id="5.6.2.4"/>
    </reaction>
</comment>
<evidence type="ECO:0000256" key="15">
    <source>
        <dbReference type="RuleBase" id="RU363016"/>
    </source>
</evidence>
<evidence type="ECO:0000256" key="2">
    <source>
        <dbReference type="ARBA" id="ARBA00017846"/>
    </source>
</evidence>
<feature type="domain" description="Helicase ATP-binding" evidence="16">
    <location>
        <begin position="301"/>
        <end position="456"/>
    </location>
</feature>
<keyword evidence="9 15" id="KW-0233">DNA recombination</keyword>
<keyword evidence="10 15" id="KW-0234">DNA repair</keyword>
<keyword evidence="3 15" id="KW-0547">Nucleotide-binding</keyword>
<evidence type="ECO:0000256" key="8">
    <source>
        <dbReference type="ARBA" id="ARBA00023125"/>
    </source>
</evidence>
<dbReference type="GO" id="GO:0006281">
    <property type="term" value="P:DNA repair"/>
    <property type="evidence" value="ECO:0007669"/>
    <property type="project" value="UniProtKB-UniRule"/>
</dbReference>
<dbReference type="NCBIfam" id="NF008168">
    <property type="entry name" value="PRK10917.2-2"/>
    <property type="match status" value="1"/>
</dbReference>
<dbReference type="InterPro" id="IPR012340">
    <property type="entry name" value="NA-bd_OB-fold"/>
</dbReference>
<evidence type="ECO:0000256" key="11">
    <source>
        <dbReference type="ARBA" id="ARBA00023235"/>
    </source>
</evidence>
<dbReference type="InterPro" id="IPR033454">
    <property type="entry name" value="RecG_wedge"/>
</dbReference>
<dbReference type="PROSITE" id="PS51192">
    <property type="entry name" value="HELICASE_ATP_BIND_1"/>
    <property type="match status" value="1"/>
</dbReference>
<organism evidence="18">
    <name type="scientific">candidate division WWE3 bacterium</name>
    <dbReference type="NCBI Taxonomy" id="2053526"/>
    <lineage>
        <taxon>Bacteria</taxon>
        <taxon>Katanobacteria</taxon>
    </lineage>
</organism>
<evidence type="ECO:0000256" key="4">
    <source>
        <dbReference type="ARBA" id="ARBA00022763"/>
    </source>
</evidence>
<comment type="similarity">
    <text evidence="1 15">Belongs to the helicase family. RecG subfamily.</text>
</comment>
<dbReference type="InterPro" id="IPR027417">
    <property type="entry name" value="P-loop_NTPase"/>
</dbReference>
<protein>
    <recommendedName>
        <fullName evidence="2 15">ATP-dependent DNA helicase RecG</fullName>
        <ecNumber evidence="13 15">5.6.2.4</ecNumber>
    </recommendedName>
</protein>
<dbReference type="SMART" id="SM00487">
    <property type="entry name" value="DEXDc"/>
    <property type="match status" value="1"/>
</dbReference>
<dbReference type="EC" id="5.6.2.4" evidence="13 15"/>
<dbReference type="EMBL" id="DRHH01000039">
    <property type="protein sequence ID" value="HEB13963.1"/>
    <property type="molecule type" value="Genomic_DNA"/>
</dbReference>
<keyword evidence="7 15" id="KW-0067">ATP-binding</keyword>
<evidence type="ECO:0000256" key="9">
    <source>
        <dbReference type="ARBA" id="ARBA00023172"/>
    </source>
</evidence>
<evidence type="ECO:0000313" key="18">
    <source>
        <dbReference type="EMBL" id="HEB13963.1"/>
    </source>
</evidence>
<evidence type="ECO:0000256" key="12">
    <source>
        <dbReference type="ARBA" id="ARBA00034617"/>
    </source>
</evidence>
<dbReference type="InterPro" id="IPR045562">
    <property type="entry name" value="RecG_dom3_C"/>
</dbReference>
<dbReference type="PROSITE" id="PS51194">
    <property type="entry name" value="HELICASE_CTER"/>
    <property type="match status" value="1"/>
</dbReference>
<evidence type="ECO:0000256" key="10">
    <source>
        <dbReference type="ARBA" id="ARBA00023204"/>
    </source>
</evidence>
<dbReference type="GO" id="GO:0016787">
    <property type="term" value="F:hydrolase activity"/>
    <property type="evidence" value="ECO:0007669"/>
    <property type="project" value="UniProtKB-KW"/>
</dbReference>
<name>A0A7C1NN07_UNCKA</name>
<dbReference type="InterPro" id="IPR014001">
    <property type="entry name" value="Helicase_ATP-bd"/>
</dbReference>
<dbReference type="CDD" id="cd04488">
    <property type="entry name" value="RecG_wedge_OBF"/>
    <property type="match status" value="1"/>
</dbReference>
<keyword evidence="8" id="KW-0238">DNA-binding</keyword>
<evidence type="ECO:0000259" key="16">
    <source>
        <dbReference type="PROSITE" id="PS51192"/>
    </source>
</evidence>
<dbReference type="Pfam" id="PF17191">
    <property type="entry name" value="RecG_wedge"/>
    <property type="match status" value="1"/>
</dbReference>